<evidence type="ECO:0000256" key="4">
    <source>
        <dbReference type="ARBA" id="ARBA00022741"/>
    </source>
</evidence>
<dbReference type="EC" id="6.3.4.3" evidence="8"/>
<dbReference type="GO" id="GO:0004329">
    <property type="term" value="F:formate-tetrahydrofolate ligase activity"/>
    <property type="evidence" value="ECO:0007669"/>
    <property type="project" value="UniProtKB-UniRule"/>
</dbReference>
<evidence type="ECO:0000256" key="7">
    <source>
        <dbReference type="ARBA" id="ARBA00061363"/>
    </source>
</evidence>
<organism evidence="9 10">
    <name type="scientific">Brevibacterium luteolum</name>
    <dbReference type="NCBI Taxonomy" id="199591"/>
    <lineage>
        <taxon>Bacteria</taxon>
        <taxon>Bacillati</taxon>
        <taxon>Actinomycetota</taxon>
        <taxon>Actinomycetes</taxon>
        <taxon>Micrococcales</taxon>
        <taxon>Brevibacteriaceae</taxon>
        <taxon>Brevibacterium</taxon>
    </lineage>
</organism>
<dbReference type="EMBL" id="JABEMC010000005">
    <property type="protein sequence ID" value="NNG79468.1"/>
    <property type="molecule type" value="Genomic_DNA"/>
</dbReference>
<dbReference type="HAMAP" id="MF_01543">
    <property type="entry name" value="FTHFS"/>
    <property type="match status" value="1"/>
</dbReference>
<gene>
    <name evidence="8" type="primary">fhs</name>
    <name evidence="9" type="ORF">HLA91_08785</name>
</gene>
<proteinExistence type="inferred from homology"/>
<feature type="binding site" evidence="8">
    <location>
        <begin position="64"/>
        <end position="71"/>
    </location>
    <ligand>
        <name>ATP</name>
        <dbReference type="ChEBI" id="CHEBI:30616"/>
    </ligand>
</feature>
<sequence length="568" mass="59654">MSTDLEIASQAQLKPIGDIAASVGLSAADIIPFGHDKAKIPLSVLDREDAEPGRLILVTAMSPTPAGEGKTTTSIGLADAINEVARLESWPEVPGKHPAVLALREPSLGPVFGMKGGAAGGGHAQVLPMEDINLHFTGDFAAIALANNLAAAMLDNHMHHGNELDIDPRRITIRRVVDLNDRALRAAAIGLGGYNGGVPREDAFDIVVASEVMAVFCLATSLEDLKERLGRIVLARTRNKEPVTVADVGAAGAMTALLRNALAPNLVQSIEHTPAFVHGGPFANIAHGCNSVLATDAALTFGQWAVTEAGFGADLGAEKFLDIKARAAGIWPSATVVVATVRALKYHGGVDKTALEDENIEAMRAGLPNLRRHLENLRSVFGIPAVVSINRFPSDTDAEISALIDDLAAEGVTAVEARHWAEGGAGAVELARAVMAAAQHPEEAAPQYAYEPDASLAEKIETVATRIYRAGEVRFPPAVKRKLDQFAAEGYAQLPVCIAKTQYSFSTDAALRGAPEGHVLEVRDVRLSAGAGFVVAVCGDIMTMPGLPKKPAALTIDVDDDGRITGLF</sequence>
<dbReference type="PROSITE" id="PS00722">
    <property type="entry name" value="FTHFS_2"/>
    <property type="match status" value="1"/>
</dbReference>
<dbReference type="UniPathway" id="UPA00193"/>
<keyword evidence="4 8" id="KW-0547">Nucleotide-binding</keyword>
<dbReference type="GO" id="GO:0035999">
    <property type="term" value="P:tetrahydrofolate interconversion"/>
    <property type="evidence" value="ECO:0007669"/>
    <property type="project" value="UniProtKB-UniRule"/>
</dbReference>
<evidence type="ECO:0000256" key="1">
    <source>
        <dbReference type="ARBA" id="ARBA00004777"/>
    </source>
</evidence>
<dbReference type="InterPro" id="IPR000559">
    <property type="entry name" value="Formate_THF_ligase"/>
</dbReference>
<name>A0A849AQI1_9MICO</name>
<evidence type="ECO:0000313" key="10">
    <source>
        <dbReference type="Proteomes" id="UP000549517"/>
    </source>
</evidence>
<evidence type="ECO:0000256" key="3">
    <source>
        <dbReference type="ARBA" id="ARBA00022598"/>
    </source>
</evidence>
<dbReference type="InterPro" id="IPR020628">
    <property type="entry name" value="Formate_THF_ligase_CS"/>
</dbReference>
<dbReference type="NCBIfam" id="NF010030">
    <property type="entry name" value="PRK13505.1"/>
    <property type="match status" value="1"/>
</dbReference>
<dbReference type="GO" id="GO:0005524">
    <property type="term" value="F:ATP binding"/>
    <property type="evidence" value="ECO:0007669"/>
    <property type="project" value="UniProtKB-UniRule"/>
</dbReference>
<dbReference type="CDD" id="cd00477">
    <property type="entry name" value="FTHFS"/>
    <property type="match status" value="1"/>
</dbReference>
<comment type="caution">
    <text evidence="9">The sequence shown here is derived from an EMBL/GenBank/DDBJ whole genome shotgun (WGS) entry which is preliminary data.</text>
</comment>
<protein>
    <recommendedName>
        <fullName evidence="8">Formate--tetrahydrofolate ligase</fullName>
        <ecNumber evidence="8">6.3.4.3</ecNumber>
    </recommendedName>
    <alternativeName>
        <fullName evidence="8">Formyltetrahydrofolate synthetase</fullName>
        <shortName evidence="8">FHS</shortName>
        <shortName evidence="8">FTHFS</shortName>
    </alternativeName>
</protein>
<comment type="similarity">
    <text evidence="7 8">Belongs to the formate--tetrahydrofolate ligase family.</text>
</comment>
<dbReference type="PROSITE" id="PS00721">
    <property type="entry name" value="FTHFS_1"/>
    <property type="match status" value="1"/>
</dbReference>
<evidence type="ECO:0000256" key="5">
    <source>
        <dbReference type="ARBA" id="ARBA00022840"/>
    </source>
</evidence>
<comment type="catalytic activity">
    <reaction evidence="6 8">
        <text>(6S)-5,6,7,8-tetrahydrofolate + formate + ATP = (6R)-10-formyltetrahydrofolate + ADP + phosphate</text>
        <dbReference type="Rhea" id="RHEA:20221"/>
        <dbReference type="ChEBI" id="CHEBI:15740"/>
        <dbReference type="ChEBI" id="CHEBI:30616"/>
        <dbReference type="ChEBI" id="CHEBI:43474"/>
        <dbReference type="ChEBI" id="CHEBI:57453"/>
        <dbReference type="ChEBI" id="CHEBI:195366"/>
        <dbReference type="ChEBI" id="CHEBI:456216"/>
        <dbReference type="EC" id="6.3.4.3"/>
    </reaction>
</comment>
<evidence type="ECO:0000313" key="9">
    <source>
        <dbReference type="EMBL" id="NNG79468.1"/>
    </source>
</evidence>
<dbReference type="FunFam" id="3.30.1510.10:FF:000001">
    <property type="entry name" value="Formate--tetrahydrofolate ligase"/>
    <property type="match status" value="1"/>
</dbReference>
<dbReference type="Pfam" id="PF01268">
    <property type="entry name" value="FTHFS"/>
    <property type="match status" value="1"/>
</dbReference>
<dbReference type="Proteomes" id="UP000549517">
    <property type="component" value="Unassembled WGS sequence"/>
</dbReference>
<dbReference type="FunFam" id="3.10.410.10:FF:000001">
    <property type="entry name" value="Putative formate--tetrahydrofolate ligase"/>
    <property type="match status" value="1"/>
</dbReference>
<evidence type="ECO:0000256" key="2">
    <source>
        <dbReference type="ARBA" id="ARBA00022563"/>
    </source>
</evidence>
<keyword evidence="3 8" id="KW-0436">Ligase</keyword>
<dbReference type="RefSeq" id="WP_170274372.1">
    <property type="nucleotide sequence ID" value="NZ_BAAAKH010000011.1"/>
</dbReference>
<keyword evidence="2 8" id="KW-0554">One-carbon metabolism</keyword>
<dbReference type="Gene3D" id="3.40.50.300">
    <property type="entry name" value="P-loop containing nucleotide triphosphate hydrolases"/>
    <property type="match status" value="1"/>
</dbReference>
<reference evidence="9 10" key="1">
    <citation type="submission" date="2020-05" db="EMBL/GenBank/DDBJ databases">
        <title>MicrobeNet Type strains.</title>
        <authorList>
            <person name="Nicholson A.C."/>
        </authorList>
    </citation>
    <scope>NUCLEOTIDE SEQUENCE [LARGE SCALE GENOMIC DNA]</scope>
    <source>
        <strain evidence="9 10">CCUG 46604</strain>
    </source>
</reference>
<dbReference type="SUPFAM" id="SSF52540">
    <property type="entry name" value="P-loop containing nucleoside triphosphate hydrolases"/>
    <property type="match status" value="1"/>
</dbReference>
<dbReference type="InterPro" id="IPR027417">
    <property type="entry name" value="P-loop_NTPase"/>
</dbReference>
<dbReference type="Gene3D" id="3.30.1510.10">
    <property type="entry name" value="Domain 2, N(10)-formyltetrahydrofolate synthetase"/>
    <property type="match status" value="1"/>
</dbReference>
<keyword evidence="5 8" id="KW-0067">ATP-binding</keyword>
<accession>A0A849AQI1</accession>
<evidence type="ECO:0000256" key="8">
    <source>
        <dbReference type="HAMAP-Rule" id="MF_01543"/>
    </source>
</evidence>
<comment type="pathway">
    <text evidence="1 8">One-carbon metabolism; tetrahydrofolate interconversion.</text>
</comment>
<dbReference type="AlphaFoldDB" id="A0A849AQI1"/>
<evidence type="ECO:0000256" key="6">
    <source>
        <dbReference type="ARBA" id="ARBA00049033"/>
    </source>
</evidence>
<dbReference type="Gene3D" id="3.10.410.10">
    <property type="entry name" value="Formyltetrahydrofolate synthetase, domain 3"/>
    <property type="match status" value="1"/>
</dbReference>